<comment type="caution">
    <text evidence="2">The sequence shown here is derived from an EMBL/GenBank/DDBJ whole genome shotgun (WGS) entry which is preliminary data.</text>
</comment>
<evidence type="ECO:0000256" key="1">
    <source>
        <dbReference type="SAM" id="MobiDB-lite"/>
    </source>
</evidence>
<accession>X1L5G5</accession>
<sequence>MHDIKQANMSPGETKRKSPDLPSTASRWPTVKAHEERGEHYRTPTTQRHYAEGRQITLSQYARDIWTTPKTPTGGAEGREPKALRGAGGADLMAQAQGWRTPKAGETMGRYSQVDGKKYPSLWGQA</sequence>
<gene>
    <name evidence="2" type="ORF">S03H2_56798</name>
</gene>
<feature type="compositionally biased region" description="Basic and acidic residues" evidence="1">
    <location>
        <begin position="32"/>
        <end position="42"/>
    </location>
</feature>
<feature type="region of interest" description="Disordered" evidence="1">
    <location>
        <begin position="62"/>
        <end position="126"/>
    </location>
</feature>
<reference evidence="2" key="1">
    <citation type="journal article" date="2014" name="Front. Microbiol.">
        <title>High frequency of phylogenetically diverse reductive dehalogenase-homologous genes in deep subseafloor sedimentary metagenomes.</title>
        <authorList>
            <person name="Kawai M."/>
            <person name="Futagami T."/>
            <person name="Toyoda A."/>
            <person name="Takaki Y."/>
            <person name="Nishi S."/>
            <person name="Hori S."/>
            <person name="Arai W."/>
            <person name="Tsubouchi T."/>
            <person name="Morono Y."/>
            <person name="Uchiyama I."/>
            <person name="Ito T."/>
            <person name="Fujiyama A."/>
            <person name="Inagaki F."/>
            <person name="Takami H."/>
        </authorList>
    </citation>
    <scope>NUCLEOTIDE SEQUENCE</scope>
    <source>
        <strain evidence="2">Expedition CK06-06</strain>
    </source>
</reference>
<dbReference type="AlphaFoldDB" id="X1L5G5"/>
<dbReference type="EMBL" id="BARU01036371">
    <property type="protein sequence ID" value="GAH89408.1"/>
    <property type="molecule type" value="Genomic_DNA"/>
</dbReference>
<protein>
    <submittedName>
        <fullName evidence="2">Uncharacterized protein</fullName>
    </submittedName>
</protein>
<proteinExistence type="predicted"/>
<feature type="region of interest" description="Disordered" evidence="1">
    <location>
        <begin position="1"/>
        <end position="46"/>
    </location>
</feature>
<evidence type="ECO:0000313" key="2">
    <source>
        <dbReference type="EMBL" id="GAH89408.1"/>
    </source>
</evidence>
<name>X1L5G5_9ZZZZ</name>
<feature type="non-terminal residue" evidence="2">
    <location>
        <position position="126"/>
    </location>
</feature>
<organism evidence="2">
    <name type="scientific">marine sediment metagenome</name>
    <dbReference type="NCBI Taxonomy" id="412755"/>
    <lineage>
        <taxon>unclassified sequences</taxon>
        <taxon>metagenomes</taxon>
        <taxon>ecological metagenomes</taxon>
    </lineage>
</organism>